<accession>A0A9P8AH17</accession>
<feature type="region of interest" description="Disordered" evidence="1">
    <location>
        <begin position="131"/>
        <end position="171"/>
    </location>
</feature>
<dbReference type="OrthoDB" id="9936937at2759"/>
<dbReference type="GeneID" id="66115128"/>
<dbReference type="InterPro" id="IPR058841">
    <property type="entry name" value="HTH_76"/>
</dbReference>
<feature type="domain" description="Peroxisomal membrane protein PEX14-like KPWE" evidence="2">
    <location>
        <begin position="114"/>
        <end position="161"/>
    </location>
</feature>
<feature type="domain" description="PEX14-like helix-turn-helix" evidence="3">
    <location>
        <begin position="5"/>
        <end position="82"/>
    </location>
</feature>
<dbReference type="InterPro" id="IPR040554">
    <property type="entry name" value="KPWE_PEX14_dom"/>
</dbReference>
<organism evidence="4 5">
    <name type="scientific">Scheffersomyces spartinae</name>
    <dbReference type="NCBI Taxonomy" id="45513"/>
    <lineage>
        <taxon>Eukaryota</taxon>
        <taxon>Fungi</taxon>
        <taxon>Dikarya</taxon>
        <taxon>Ascomycota</taxon>
        <taxon>Saccharomycotina</taxon>
        <taxon>Pichiomycetes</taxon>
        <taxon>Debaryomycetaceae</taxon>
        <taxon>Scheffersomyces</taxon>
    </lineage>
</organism>
<evidence type="ECO:0000256" key="1">
    <source>
        <dbReference type="SAM" id="MobiDB-lite"/>
    </source>
</evidence>
<feature type="compositionally biased region" description="Basic and acidic residues" evidence="1">
    <location>
        <begin position="146"/>
        <end position="165"/>
    </location>
</feature>
<dbReference type="PANTHER" id="PTHR36855:SF1">
    <property type="entry name" value="PEROXISOME MEMBRANE ANCHOR PROTEIN PEX14P N-TERMINAL DOMAIN-CONTAINING PROTEIN"/>
    <property type="match status" value="1"/>
</dbReference>
<evidence type="ECO:0000313" key="4">
    <source>
        <dbReference type="EMBL" id="KAG7192356.1"/>
    </source>
</evidence>
<sequence length="171" mass="19641">MDEQEEVYKEYLNYDWDSFDDFQLGLQEILSNYLELLKERDALATAIPPGERALLIDQAKSFFFCSQTGHILNLDDFEQWKRDGGYKFDKSTKISEIKEDDNPSTTTTTANETPYSSNYQELVELIVSGKPVPGIKDIPDTVLSDQKSESKASQRLKPWEKKPEESEAINE</sequence>
<dbReference type="Pfam" id="PF17733">
    <property type="entry name" value="KPWE_dom"/>
    <property type="match status" value="1"/>
</dbReference>
<dbReference type="EMBL" id="JAHMUF010000018">
    <property type="protein sequence ID" value="KAG7192356.1"/>
    <property type="molecule type" value="Genomic_DNA"/>
</dbReference>
<dbReference type="RefSeq" id="XP_043047906.1">
    <property type="nucleotide sequence ID" value="XM_043192538.1"/>
</dbReference>
<evidence type="ECO:0000259" key="2">
    <source>
        <dbReference type="Pfam" id="PF17733"/>
    </source>
</evidence>
<keyword evidence="5" id="KW-1185">Reference proteome</keyword>
<evidence type="ECO:0000259" key="3">
    <source>
        <dbReference type="Pfam" id="PF25871"/>
    </source>
</evidence>
<dbReference type="Proteomes" id="UP000790833">
    <property type="component" value="Unassembled WGS sequence"/>
</dbReference>
<name>A0A9P8AH17_9ASCO</name>
<comment type="caution">
    <text evidence="4">The sequence shown here is derived from an EMBL/GenBank/DDBJ whole genome shotgun (WGS) entry which is preliminary data.</text>
</comment>
<protein>
    <submittedName>
        <fullName evidence="4">Uncharacterized protein</fullName>
    </submittedName>
</protein>
<reference evidence="4" key="1">
    <citation type="submission" date="2021-03" db="EMBL/GenBank/DDBJ databases">
        <authorList>
            <person name="Palmer J.M."/>
        </authorList>
    </citation>
    <scope>NUCLEOTIDE SEQUENCE</scope>
    <source>
        <strain evidence="4">ARV_011</strain>
    </source>
</reference>
<gene>
    <name evidence="4" type="ORF">KQ657_001754</name>
</gene>
<proteinExistence type="predicted"/>
<dbReference type="Pfam" id="PF25871">
    <property type="entry name" value="HTH_76"/>
    <property type="match status" value="1"/>
</dbReference>
<evidence type="ECO:0000313" key="5">
    <source>
        <dbReference type="Proteomes" id="UP000790833"/>
    </source>
</evidence>
<dbReference type="AlphaFoldDB" id="A0A9P8AH17"/>
<dbReference type="PANTHER" id="PTHR36855">
    <property type="entry name" value="CHROMOSOME 10, WHOLE GENOME SHOTGUN SEQUENCE"/>
    <property type="match status" value="1"/>
</dbReference>